<feature type="chain" id="PRO_5030002240" description="Cysteine proteinase inhibitor" evidence="1">
    <location>
        <begin position="21"/>
        <end position="226"/>
    </location>
</feature>
<dbReference type="InterPro" id="IPR046350">
    <property type="entry name" value="Cystatin_sf"/>
</dbReference>
<name>A0A061S7J4_9CHLO</name>
<protein>
    <recommendedName>
        <fullName evidence="3">Cysteine proteinase inhibitor</fullName>
    </recommendedName>
</protein>
<evidence type="ECO:0000313" key="2">
    <source>
        <dbReference type="EMBL" id="JAC78756.1"/>
    </source>
</evidence>
<evidence type="ECO:0000256" key="1">
    <source>
        <dbReference type="SAM" id="SignalP"/>
    </source>
</evidence>
<keyword evidence="1" id="KW-0732">Signal</keyword>
<dbReference type="SUPFAM" id="SSF54403">
    <property type="entry name" value="Cystatin/monellin"/>
    <property type="match status" value="1"/>
</dbReference>
<dbReference type="AlphaFoldDB" id="A0A061S7J4"/>
<dbReference type="EMBL" id="GBEZ01006655">
    <property type="protein sequence ID" value="JAC78756.1"/>
    <property type="molecule type" value="Transcribed_RNA"/>
</dbReference>
<reference evidence="2" key="1">
    <citation type="submission" date="2014-05" db="EMBL/GenBank/DDBJ databases">
        <title>The transcriptome of the halophilic microalga Tetraselmis sp. GSL018 isolated from the Great Salt Lake, Utah.</title>
        <authorList>
            <person name="Jinkerson R.E."/>
            <person name="D'Adamo S."/>
            <person name="Posewitz M.C."/>
        </authorList>
    </citation>
    <scope>NUCLEOTIDE SEQUENCE</scope>
    <source>
        <strain evidence="2">GSL018</strain>
    </source>
</reference>
<proteinExistence type="predicted"/>
<accession>A0A061S7J4</accession>
<gene>
    <name evidence="2" type="ORF">TSPGSL018_14372</name>
</gene>
<organism evidence="2">
    <name type="scientific">Tetraselmis sp. GSL018</name>
    <dbReference type="NCBI Taxonomy" id="582737"/>
    <lineage>
        <taxon>Eukaryota</taxon>
        <taxon>Viridiplantae</taxon>
        <taxon>Chlorophyta</taxon>
        <taxon>core chlorophytes</taxon>
        <taxon>Chlorodendrophyceae</taxon>
        <taxon>Chlorodendrales</taxon>
        <taxon>Chlorodendraceae</taxon>
        <taxon>Tetraselmis</taxon>
    </lineage>
</organism>
<evidence type="ECO:0008006" key="3">
    <source>
        <dbReference type="Google" id="ProtNLM"/>
    </source>
</evidence>
<feature type="signal peptide" evidence="1">
    <location>
        <begin position="1"/>
        <end position="20"/>
    </location>
</feature>
<sequence length="226" mass="25098">MRRALFCVVLAAGALSVATALNHHEDPVKNWGGLKKVDTSDDHIQNLAEFALRKRVMEDGDVVVPEFRVVSARQLNAGNIYFLLTIDILEPGEDLEKHTIEVAISEEVGNNDRHVIEHFKQVKVPKVVVDRPELGPGEPVEVSDFVRQGAAYAVGELTRRSNSLIPWTLVEVSSAKVLASSPDATIYELALVAKRSSEEKSLQVQLRYAEDMWSIYLGFAPEHNKS</sequence>